<feature type="region of interest" description="Disordered" evidence="2">
    <location>
        <begin position="854"/>
        <end position="874"/>
    </location>
</feature>
<feature type="coiled-coil region" evidence="1">
    <location>
        <begin position="589"/>
        <end position="620"/>
    </location>
</feature>
<dbReference type="Proteomes" id="UP001305928">
    <property type="component" value="Chromosome"/>
</dbReference>
<sequence length="915" mass="99220">MANNTVISLVLRAKDEASNVLTGTFAKLTAIFAAFAGFTGIKNALEDLTELDKVTQRLSLSTEEFMAGQYAAMKLAGVSADEYADSLAEVRIKLEEWSSIQAGGATDFFEIMNVDVKDFMKLNPQEQLLKIAETMKDMSASAQFTFLDQMGSDAMRNLLPALKDGGAEFRKMLEQAKQYNLVISSFDAKAVRSLNTEFQTLGQIADSTFKKAFANIAPELQALVEIVKEQMLGMSEGAQAPLNSIGEKFRSVINGMIDGVDFLAKLKDSFDIAFHGMKSVVLLFAEVFVTGMQTIETGTNEVMNATEKVLRKAFAGFVQLINNAFIKPISSALKLVGAGDLSNQLNQISDAANNYAIALNKKGPAFEARNLQPTINKLRELREESNNLVKENINLVVNGTFDAESLKKDYNEKVTSIENDLAIKVKTEEQEKKRDIAKGGDAKFNAANAAAAAAQAASQVKLLADLAKAEIEAKIKNIENKRDLDLAGLEQRARDEGLSANKIADMRLKLELDSAREISTQRKKLIDEDIKSLEAQIAAQGKILAVELNDGARGGALTSIKDLEAEITRKRMEQKQIGADLVAQSAILKANRAAELGNLKAQLEQIKEEAELELRVIRGDSVGVELEKLDKQWKDTVRDMEEVGVDSTAVKDLLSAKKAEIELNDIESQFAALKKKLETNKISPFEYLKEVVELEKKGTEKTTEVGNPERADKFAEAAKEAKAEVFELESIMEKVGDSMTSGFENAFSELISGSKSAKEAFSDMAQSVLMDIGKIIAKLVIQLAYQSMISALSGGSSSAAGAGSGGGLMSSLSGLIGSLPKFHTGGIIGQGADNYGLSPDEALIVAKKGEEMITEKDPRHRKNAGSGNGNGESPNITIINNLDNDAIAHSVFEHPSYETKFLNTLRSNAEVVRSL</sequence>
<dbReference type="RefSeq" id="WP_318641946.1">
    <property type="nucleotide sequence ID" value="NZ_CP137892.1"/>
</dbReference>
<evidence type="ECO:0000256" key="1">
    <source>
        <dbReference type="SAM" id="Coils"/>
    </source>
</evidence>
<keyword evidence="4" id="KW-1185">Reference proteome</keyword>
<reference evidence="3 4" key="1">
    <citation type="submission" date="2023-11" db="EMBL/GenBank/DDBJ databases">
        <title>Complete genome of Pseudomonas benzenivorans BA3361.</title>
        <authorList>
            <person name="Shin S.Y."/>
            <person name="Song J."/>
            <person name="Kang H."/>
        </authorList>
    </citation>
    <scope>NUCLEOTIDE SEQUENCE [LARGE SCALE GENOMIC DNA]</scope>
    <source>
        <strain evidence="3 4">HNIBRBA3361</strain>
    </source>
</reference>
<keyword evidence="1" id="KW-0175">Coiled coil</keyword>
<accession>A0ABZ0PRD3</accession>
<evidence type="ECO:0000256" key="2">
    <source>
        <dbReference type="SAM" id="MobiDB-lite"/>
    </source>
</evidence>
<name>A0ABZ0PRD3_9PSED</name>
<evidence type="ECO:0000313" key="4">
    <source>
        <dbReference type="Proteomes" id="UP001305928"/>
    </source>
</evidence>
<protein>
    <submittedName>
        <fullName evidence="3">Phage tail tape measure protein</fullName>
    </submittedName>
</protein>
<proteinExistence type="predicted"/>
<organism evidence="3 4">
    <name type="scientific">Pseudomonas benzenivorans</name>
    <dbReference type="NCBI Taxonomy" id="556533"/>
    <lineage>
        <taxon>Bacteria</taxon>
        <taxon>Pseudomonadati</taxon>
        <taxon>Pseudomonadota</taxon>
        <taxon>Gammaproteobacteria</taxon>
        <taxon>Pseudomonadales</taxon>
        <taxon>Pseudomonadaceae</taxon>
        <taxon>Pseudomonas</taxon>
    </lineage>
</organism>
<evidence type="ECO:0000313" key="3">
    <source>
        <dbReference type="EMBL" id="WPC03460.1"/>
    </source>
</evidence>
<dbReference type="EMBL" id="CP137892">
    <property type="protein sequence ID" value="WPC03460.1"/>
    <property type="molecule type" value="Genomic_DNA"/>
</dbReference>
<gene>
    <name evidence="3" type="ORF">SBP02_11760</name>
</gene>